<dbReference type="InterPro" id="IPR005467">
    <property type="entry name" value="His_kinase_dom"/>
</dbReference>
<comment type="catalytic activity">
    <reaction evidence="1">
        <text>ATP + protein L-histidine = ADP + protein N-phospho-L-histidine.</text>
        <dbReference type="EC" id="2.7.13.3"/>
    </reaction>
</comment>
<dbReference type="PROSITE" id="PS50293">
    <property type="entry name" value="TPR_REGION"/>
    <property type="match status" value="1"/>
</dbReference>
<dbReference type="Pfam" id="PF13181">
    <property type="entry name" value="TPR_8"/>
    <property type="match status" value="1"/>
</dbReference>
<dbReference type="InterPro" id="IPR003594">
    <property type="entry name" value="HATPase_dom"/>
</dbReference>
<proteinExistence type="predicted"/>
<evidence type="ECO:0000313" key="7">
    <source>
        <dbReference type="Proteomes" id="UP001500552"/>
    </source>
</evidence>
<dbReference type="PRINTS" id="PR00344">
    <property type="entry name" value="BCTRLSENSOR"/>
</dbReference>
<dbReference type="PROSITE" id="PS50005">
    <property type="entry name" value="TPR"/>
    <property type="match status" value="2"/>
</dbReference>
<name>A0ABP8L9S9_9BACT</name>
<keyword evidence="4" id="KW-0802">TPR repeat</keyword>
<dbReference type="InterPro" id="IPR019734">
    <property type="entry name" value="TPR_rpt"/>
</dbReference>
<dbReference type="CDD" id="cd00082">
    <property type="entry name" value="HisKA"/>
    <property type="match status" value="1"/>
</dbReference>
<dbReference type="PANTHER" id="PTHR43065">
    <property type="entry name" value="SENSOR HISTIDINE KINASE"/>
    <property type="match status" value="1"/>
</dbReference>
<organism evidence="6 7">
    <name type="scientific">Pontibacter saemangeumensis</name>
    <dbReference type="NCBI Taxonomy" id="1084525"/>
    <lineage>
        <taxon>Bacteria</taxon>
        <taxon>Pseudomonadati</taxon>
        <taxon>Bacteroidota</taxon>
        <taxon>Cytophagia</taxon>
        <taxon>Cytophagales</taxon>
        <taxon>Hymenobacteraceae</taxon>
        <taxon>Pontibacter</taxon>
    </lineage>
</organism>
<dbReference type="EMBL" id="BAABHC010000002">
    <property type="protein sequence ID" value="GAA4424929.1"/>
    <property type="molecule type" value="Genomic_DNA"/>
</dbReference>
<dbReference type="Proteomes" id="UP001500552">
    <property type="component" value="Unassembled WGS sequence"/>
</dbReference>
<dbReference type="Pfam" id="PF00512">
    <property type="entry name" value="HisKA"/>
    <property type="match status" value="1"/>
</dbReference>
<dbReference type="InterPro" id="IPR004358">
    <property type="entry name" value="Sig_transdc_His_kin-like_C"/>
</dbReference>
<dbReference type="Pfam" id="PF13424">
    <property type="entry name" value="TPR_12"/>
    <property type="match status" value="2"/>
</dbReference>
<dbReference type="PROSITE" id="PS50109">
    <property type="entry name" value="HIS_KIN"/>
    <property type="match status" value="1"/>
</dbReference>
<protein>
    <recommendedName>
        <fullName evidence="2">histidine kinase</fullName>
        <ecNumber evidence="2">2.7.13.3</ecNumber>
    </recommendedName>
</protein>
<reference evidence="7" key="1">
    <citation type="journal article" date="2019" name="Int. J. Syst. Evol. Microbiol.">
        <title>The Global Catalogue of Microorganisms (GCM) 10K type strain sequencing project: providing services to taxonomists for standard genome sequencing and annotation.</title>
        <authorList>
            <consortium name="The Broad Institute Genomics Platform"/>
            <consortium name="The Broad Institute Genome Sequencing Center for Infectious Disease"/>
            <person name="Wu L."/>
            <person name="Ma J."/>
        </authorList>
    </citation>
    <scope>NUCLEOTIDE SEQUENCE [LARGE SCALE GENOMIC DNA]</scope>
    <source>
        <strain evidence="7">JCM 17926</strain>
    </source>
</reference>
<evidence type="ECO:0000259" key="5">
    <source>
        <dbReference type="PROSITE" id="PS50109"/>
    </source>
</evidence>
<sequence length="651" mass="73538">MSTIDKVIRTLEEQLQETVDTAMRVDLLNSIAYEARHTDTALALQKSREAHALAERIAYQKGAATALLNRGFAEVVLANYASAYQTLMQAAGIFEVLQDEEGRARTFYNLGLVYRSIGDFTQALDAFQQSFALRQAMGDLSGQAVCNMQLGYLYMQSGNLQQARKHYSASLDVQRQLNDAAGVAAARMGMGVILQKLQQYPEAEAHLLESLAARRALGEIHGWLVSLHYLGEFYLEQNRPEQAEKYLTEALELTKQHSNPFPANFCRLCTCLAKLYIHGKRFDLADHYLQQALHNAEEANLKYLLYDIHLTRSDVFKQTGDFQSALASYEKYHRIKEETINLTASTKLKNLELLNQIETEKKEAEIHRLRHVELKEAYLQLKEAQSQLIQSEKMASLGELTAGIAHEIQNPLNFVNNFSEVSIELLQELREEMKNGQLNDALEEELLMLVEQNLNKIHYHGKRADSIVKNMLEHSRASGGEKRAIDLNALADEHLLLSYHGLRAKDKSFNAKLVTSFDQHLGRVEVIPQEIGLVLLNLFNNAFYATQQKLKQNGERYQPEVQVSTLRQQDYIQIKVRDNGTGIPSTVMKKIFQPFFTTKPTGYGTGLGLSLSYDIVTKSHGGELLVESVEGEYTEFNVHIPLAAVARVEVE</sequence>
<dbReference type="InterPro" id="IPR003661">
    <property type="entry name" value="HisK_dim/P_dom"/>
</dbReference>
<dbReference type="SUPFAM" id="SSF55874">
    <property type="entry name" value="ATPase domain of HSP90 chaperone/DNA topoisomerase II/histidine kinase"/>
    <property type="match status" value="1"/>
</dbReference>
<dbReference type="SMART" id="SM00028">
    <property type="entry name" value="TPR"/>
    <property type="match status" value="7"/>
</dbReference>
<feature type="repeat" description="TPR" evidence="4">
    <location>
        <begin position="104"/>
        <end position="137"/>
    </location>
</feature>
<feature type="repeat" description="TPR" evidence="4">
    <location>
        <begin position="224"/>
        <end position="257"/>
    </location>
</feature>
<evidence type="ECO:0000313" key="6">
    <source>
        <dbReference type="EMBL" id="GAA4424929.1"/>
    </source>
</evidence>
<accession>A0ABP8L9S9</accession>
<dbReference type="PANTHER" id="PTHR43065:SF42">
    <property type="entry name" value="TWO-COMPONENT SENSOR PPRA"/>
    <property type="match status" value="1"/>
</dbReference>
<dbReference type="InterPro" id="IPR011990">
    <property type="entry name" value="TPR-like_helical_dom_sf"/>
</dbReference>
<keyword evidence="3" id="KW-0597">Phosphoprotein</keyword>
<dbReference type="RefSeq" id="WP_345156604.1">
    <property type="nucleotide sequence ID" value="NZ_BAABHC010000002.1"/>
</dbReference>
<dbReference type="SUPFAM" id="SSF47384">
    <property type="entry name" value="Homodimeric domain of signal transducing histidine kinase"/>
    <property type="match status" value="1"/>
</dbReference>
<feature type="domain" description="Histidine kinase" evidence="5">
    <location>
        <begin position="403"/>
        <end position="644"/>
    </location>
</feature>
<comment type="caution">
    <text evidence="6">The sequence shown here is derived from an EMBL/GenBank/DDBJ whole genome shotgun (WGS) entry which is preliminary data.</text>
</comment>
<dbReference type="InterPro" id="IPR036890">
    <property type="entry name" value="HATPase_C_sf"/>
</dbReference>
<dbReference type="Pfam" id="PF02518">
    <property type="entry name" value="HATPase_c"/>
    <property type="match status" value="1"/>
</dbReference>
<evidence type="ECO:0000256" key="2">
    <source>
        <dbReference type="ARBA" id="ARBA00012438"/>
    </source>
</evidence>
<dbReference type="Gene3D" id="1.10.287.130">
    <property type="match status" value="1"/>
</dbReference>
<keyword evidence="7" id="KW-1185">Reference proteome</keyword>
<dbReference type="SUPFAM" id="SSF48452">
    <property type="entry name" value="TPR-like"/>
    <property type="match status" value="1"/>
</dbReference>
<evidence type="ECO:0000256" key="4">
    <source>
        <dbReference type="PROSITE-ProRule" id="PRU00339"/>
    </source>
</evidence>
<evidence type="ECO:0000256" key="1">
    <source>
        <dbReference type="ARBA" id="ARBA00000085"/>
    </source>
</evidence>
<gene>
    <name evidence="6" type="ORF">GCM10023188_05340</name>
</gene>
<dbReference type="Gene3D" id="3.30.565.10">
    <property type="entry name" value="Histidine kinase-like ATPase, C-terminal domain"/>
    <property type="match status" value="1"/>
</dbReference>
<evidence type="ECO:0000256" key="3">
    <source>
        <dbReference type="ARBA" id="ARBA00022553"/>
    </source>
</evidence>
<dbReference type="Gene3D" id="1.25.40.10">
    <property type="entry name" value="Tetratricopeptide repeat domain"/>
    <property type="match status" value="2"/>
</dbReference>
<dbReference type="InterPro" id="IPR036097">
    <property type="entry name" value="HisK_dim/P_sf"/>
</dbReference>
<dbReference type="SMART" id="SM00387">
    <property type="entry name" value="HATPase_c"/>
    <property type="match status" value="1"/>
</dbReference>
<dbReference type="SMART" id="SM00388">
    <property type="entry name" value="HisKA"/>
    <property type="match status" value="1"/>
</dbReference>
<dbReference type="EC" id="2.7.13.3" evidence="2"/>